<feature type="compositionally biased region" description="Low complexity" evidence="14">
    <location>
        <begin position="257"/>
        <end position="266"/>
    </location>
</feature>
<comment type="cofactor">
    <cofactor evidence="2">
        <name>Mg(2+)</name>
        <dbReference type="ChEBI" id="CHEBI:18420"/>
    </cofactor>
</comment>
<evidence type="ECO:0000256" key="6">
    <source>
        <dbReference type="ARBA" id="ARBA00022763"/>
    </source>
</evidence>
<dbReference type="GO" id="GO:0003697">
    <property type="term" value="F:single-stranded DNA binding"/>
    <property type="evidence" value="ECO:0007669"/>
    <property type="project" value="TreeGrafter"/>
</dbReference>
<comment type="subcellular location">
    <subcellularLocation>
        <location evidence="3">Nucleus</location>
        <location evidence="3">PML body</location>
    </subcellularLocation>
</comment>
<dbReference type="AlphaFoldDB" id="A0A9D4USG0"/>
<feature type="domain" description="RanBP2-type" evidence="15">
    <location>
        <begin position="178"/>
        <end position="207"/>
    </location>
</feature>
<evidence type="ECO:0000256" key="4">
    <source>
        <dbReference type="ARBA" id="ARBA00022722"/>
    </source>
</evidence>
<dbReference type="PROSITE" id="PS50199">
    <property type="entry name" value="ZF_RANBP2_2"/>
    <property type="match status" value="2"/>
</dbReference>
<dbReference type="InterPro" id="IPR036691">
    <property type="entry name" value="Endo/exonu/phosph_ase_sf"/>
</dbReference>
<dbReference type="InterPro" id="IPR051547">
    <property type="entry name" value="TDP2-like"/>
</dbReference>
<dbReference type="GO" id="GO:0005737">
    <property type="term" value="C:cytoplasm"/>
    <property type="evidence" value="ECO:0007669"/>
    <property type="project" value="TreeGrafter"/>
</dbReference>
<evidence type="ECO:0000256" key="13">
    <source>
        <dbReference type="PROSITE-ProRule" id="PRU00322"/>
    </source>
</evidence>
<evidence type="ECO:0000256" key="7">
    <source>
        <dbReference type="ARBA" id="ARBA00022771"/>
    </source>
</evidence>
<dbReference type="EMBL" id="JABFUD020000012">
    <property type="protein sequence ID" value="KAI5072543.1"/>
    <property type="molecule type" value="Genomic_DNA"/>
</dbReference>
<dbReference type="GO" id="GO:0008270">
    <property type="term" value="F:zinc ion binding"/>
    <property type="evidence" value="ECO:0007669"/>
    <property type="project" value="UniProtKB-KW"/>
</dbReference>
<feature type="region of interest" description="Disordered" evidence="14">
    <location>
        <begin position="318"/>
        <end position="337"/>
    </location>
</feature>
<evidence type="ECO:0000259" key="15">
    <source>
        <dbReference type="PROSITE" id="PS50199"/>
    </source>
</evidence>
<evidence type="ECO:0000256" key="8">
    <source>
        <dbReference type="ARBA" id="ARBA00022801"/>
    </source>
</evidence>
<keyword evidence="10" id="KW-0460">Magnesium</keyword>
<comment type="caution">
    <text evidence="16">The sequence shown here is derived from an EMBL/GenBank/DDBJ whole genome shotgun (WGS) entry which is preliminary data.</text>
</comment>
<keyword evidence="4" id="KW-0540">Nuclease</keyword>
<dbReference type="InterPro" id="IPR036443">
    <property type="entry name" value="Znf_RanBP2_sf"/>
</dbReference>
<evidence type="ECO:0000256" key="12">
    <source>
        <dbReference type="ARBA" id="ARBA00023242"/>
    </source>
</evidence>
<dbReference type="Gene3D" id="3.60.10.10">
    <property type="entry name" value="Endonuclease/exonuclease/phosphatase"/>
    <property type="match status" value="1"/>
</dbReference>
<dbReference type="Gene3D" id="4.10.1060.10">
    <property type="entry name" value="Zinc finger, RanBP2-type"/>
    <property type="match status" value="2"/>
</dbReference>
<dbReference type="OrthoDB" id="9975959at2759"/>
<feature type="domain" description="RanBP2-type" evidence="15">
    <location>
        <begin position="128"/>
        <end position="157"/>
    </location>
</feature>
<sequence>MCWLWRASTSAPPLPTAGASALDSQSFLCREGYQQAAFLGPFSSKQERHKHSVFRLEGVQSVSKVSASWVSPVSCLPVEPLNVDKQRLLLSISGRVSGLALPLPVSAEAYSGIPFKHFLREVPLSHSAMSFWTCPTCTFVNQGSSNKCEMCEQLKKSSSSSVRSSVPFLSLNSSQQESASKWGCRTCTFLNKDSDSRCEICGTLKSSISLDSFAEIDSTLDDDAEGGENSGIKFWPLRSCTGALPESQESSQKHVEVSSPSTSTVPLATQERQQHADRKRKHQEDGDAVLSNESDVGQSTGVSNAMLRNLHLEKMQRNMQSQAGANQGSHSPPRTLLSRTLATDSSSIGDNKQSIVILTYNIWFREDLEVVARMNAIGTIILKHNPHFICFQEVTPAIYGLFQCSSWWGRYKCSVPPGMAGKRAYFCLLLSKVDSVSFQRKSYNNSVMGRELCIAETDAGGGAQLVIATTHLESPCPAPPTWDQMFSPERVSQAKQALNTLMGHRNVVFGGDMNWDDKLDGAPPLPADWCDAWVTLRPNEEGLTYDSKQNPLLTGSRLRKRLDRIFCRLQDFNLESIEMVGTKPIPGVMFEKEIKAKKQAQKVKLPVLPSDHFGLLLKVIQKEQL</sequence>
<evidence type="ECO:0000256" key="14">
    <source>
        <dbReference type="SAM" id="MobiDB-lite"/>
    </source>
</evidence>
<feature type="compositionally biased region" description="Polar residues" evidence="14">
    <location>
        <begin position="291"/>
        <end position="301"/>
    </location>
</feature>
<dbReference type="PANTHER" id="PTHR15822:SF4">
    <property type="entry name" value="TYROSYL-DNA PHOSPHODIESTERASE 2"/>
    <property type="match status" value="1"/>
</dbReference>
<feature type="region of interest" description="Disordered" evidence="14">
    <location>
        <begin position="243"/>
        <end position="301"/>
    </location>
</feature>
<accession>A0A9D4USG0</accession>
<evidence type="ECO:0000256" key="9">
    <source>
        <dbReference type="ARBA" id="ARBA00022833"/>
    </source>
</evidence>
<evidence type="ECO:0000256" key="2">
    <source>
        <dbReference type="ARBA" id="ARBA00001946"/>
    </source>
</evidence>
<evidence type="ECO:0000256" key="5">
    <source>
        <dbReference type="ARBA" id="ARBA00022723"/>
    </source>
</evidence>
<dbReference type="PROSITE" id="PS01358">
    <property type="entry name" value="ZF_RANBP2_1"/>
    <property type="match status" value="2"/>
</dbReference>
<dbReference type="GO" id="GO:0006302">
    <property type="term" value="P:double-strand break repair"/>
    <property type="evidence" value="ECO:0007669"/>
    <property type="project" value="TreeGrafter"/>
</dbReference>
<comment type="cofactor">
    <cofactor evidence="1">
        <name>Mn(2+)</name>
        <dbReference type="ChEBI" id="CHEBI:29035"/>
    </cofactor>
</comment>
<proteinExistence type="predicted"/>
<dbReference type="SUPFAM" id="SSF56219">
    <property type="entry name" value="DNase I-like"/>
    <property type="match status" value="1"/>
</dbReference>
<dbReference type="GO" id="GO:0070260">
    <property type="term" value="F:5'-tyrosyl-DNA phosphodiesterase activity"/>
    <property type="evidence" value="ECO:0007669"/>
    <property type="project" value="TreeGrafter"/>
</dbReference>
<evidence type="ECO:0000256" key="11">
    <source>
        <dbReference type="ARBA" id="ARBA00023204"/>
    </source>
</evidence>
<keyword evidence="5" id="KW-0479">Metal-binding</keyword>
<keyword evidence="6" id="KW-0227">DNA damage</keyword>
<dbReference type="PANTHER" id="PTHR15822">
    <property type="entry name" value="TRAF AND TNF RECEPTOR-ASSOCIATED PROTEIN"/>
    <property type="match status" value="1"/>
</dbReference>
<keyword evidence="17" id="KW-1185">Reference proteome</keyword>
<gene>
    <name evidence="16" type="ORF">GOP47_0012649</name>
</gene>
<dbReference type="InterPro" id="IPR001876">
    <property type="entry name" value="Znf_RanBP2"/>
</dbReference>
<keyword evidence="8" id="KW-0378">Hydrolase</keyword>
<evidence type="ECO:0000256" key="1">
    <source>
        <dbReference type="ARBA" id="ARBA00001936"/>
    </source>
</evidence>
<keyword evidence="12" id="KW-0539">Nucleus</keyword>
<keyword evidence="11" id="KW-0234">DNA repair</keyword>
<reference evidence="16" key="1">
    <citation type="submission" date="2021-01" db="EMBL/GenBank/DDBJ databases">
        <title>Adiantum capillus-veneris genome.</title>
        <authorList>
            <person name="Fang Y."/>
            <person name="Liao Q."/>
        </authorList>
    </citation>
    <scope>NUCLEOTIDE SEQUENCE</scope>
    <source>
        <strain evidence="16">H3</strain>
        <tissue evidence="16">Leaf</tissue>
    </source>
</reference>
<name>A0A9D4USG0_ADICA</name>
<dbReference type="InterPro" id="IPR005135">
    <property type="entry name" value="Endo/exonuclease/phosphatase"/>
</dbReference>
<organism evidence="16 17">
    <name type="scientific">Adiantum capillus-veneris</name>
    <name type="common">Maidenhair fern</name>
    <dbReference type="NCBI Taxonomy" id="13818"/>
    <lineage>
        <taxon>Eukaryota</taxon>
        <taxon>Viridiplantae</taxon>
        <taxon>Streptophyta</taxon>
        <taxon>Embryophyta</taxon>
        <taxon>Tracheophyta</taxon>
        <taxon>Polypodiopsida</taxon>
        <taxon>Polypodiidae</taxon>
        <taxon>Polypodiales</taxon>
        <taxon>Pteridineae</taxon>
        <taxon>Pteridaceae</taxon>
        <taxon>Vittarioideae</taxon>
        <taxon>Adiantum</taxon>
    </lineage>
</organism>
<dbReference type="GO" id="GO:0004518">
    <property type="term" value="F:nuclease activity"/>
    <property type="evidence" value="ECO:0007669"/>
    <property type="project" value="UniProtKB-KW"/>
</dbReference>
<keyword evidence="7 13" id="KW-0863">Zinc-finger</keyword>
<protein>
    <recommendedName>
        <fullName evidence="15">RanBP2-type domain-containing protein</fullName>
    </recommendedName>
</protein>
<dbReference type="Pfam" id="PF03372">
    <property type="entry name" value="Exo_endo_phos"/>
    <property type="match status" value="1"/>
</dbReference>
<evidence type="ECO:0000313" key="16">
    <source>
        <dbReference type="EMBL" id="KAI5072543.1"/>
    </source>
</evidence>
<keyword evidence="9" id="KW-0862">Zinc</keyword>
<dbReference type="Proteomes" id="UP000886520">
    <property type="component" value="Chromosome 12"/>
</dbReference>
<dbReference type="FunFam" id="3.60.10.10:FF:000058">
    <property type="entry name" value="Tyrosyl-DNA phosphodiesterase 2"/>
    <property type="match status" value="1"/>
</dbReference>
<dbReference type="SMART" id="SM00547">
    <property type="entry name" value="ZnF_RBZ"/>
    <property type="match status" value="2"/>
</dbReference>
<dbReference type="Pfam" id="PF00641">
    <property type="entry name" value="Zn_ribbon_RanBP"/>
    <property type="match status" value="2"/>
</dbReference>
<dbReference type="SUPFAM" id="SSF90209">
    <property type="entry name" value="Ran binding protein zinc finger-like"/>
    <property type="match status" value="2"/>
</dbReference>
<evidence type="ECO:0000313" key="17">
    <source>
        <dbReference type="Proteomes" id="UP000886520"/>
    </source>
</evidence>
<evidence type="ECO:0000256" key="10">
    <source>
        <dbReference type="ARBA" id="ARBA00022842"/>
    </source>
</evidence>
<evidence type="ECO:0000256" key="3">
    <source>
        <dbReference type="ARBA" id="ARBA00004322"/>
    </source>
</evidence>
<dbReference type="CDD" id="cd09080">
    <property type="entry name" value="TDP2"/>
    <property type="match status" value="1"/>
</dbReference>